<dbReference type="PANTHER" id="PTHR33938">
    <property type="entry name" value="FERULOYL ESTERASE B-RELATED"/>
    <property type="match status" value="1"/>
</dbReference>
<gene>
    <name evidence="11" type="ORF">N7456_002360</name>
</gene>
<dbReference type="GO" id="GO:0046872">
    <property type="term" value="F:metal ion binding"/>
    <property type="evidence" value="ECO:0007669"/>
    <property type="project" value="UniProtKB-KW"/>
</dbReference>
<keyword evidence="3" id="KW-0119">Carbohydrate metabolism</keyword>
<keyword evidence="7" id="KW-0106">Calcium</keyword>
<evidence type="ECO:0000256" key="8">
    <source>
        <dbReference type="ARBA" id="ARBA00023157"/>
    </source>
</evidence>
<keyword evidence="3" id="KW-0858">Xylan degradation</keyword>
<organism evidence="11 12">
    <name type="scientific">Penicillium angulare</name>
    <dbReference type="NCBI Taxonomy" id="116970"/>
    <lineage>
        <taxon>Eukaryota</taxon>
        <taxon>Fungi</taxon>
        <taxon>Dikarya</taxon>
        <taxon>Ascomycota</taxon>
        <taxon>Pezizomycotina</taxon>
        <taxon>Eurotiomycetes</taxon>
        <taxon>Eurotiomycetidae</taxon>
        <taxon>Eurotiales</taxon>
        <taxon>Aspergillaceae</taxon>
        <taxon>Penicillium</taxon>
    </lineage>
</organism>
<evidence type="ECO:0000256" key="2">
    <source>
        <dbReference type="ARBA" id="ARBA00022487"/>
    </source>
</evidence>
<dbReference type="Gene3D" id="3.40.50.1820">
    <property type="entry name" value="alpha/beta hydrolase"/>
    <property type="match status" value="1"/>
</dbReference>
<reference evidence="11" key="2">
    <citation type="journal article" date="2023" name="IMA Fungus">
        <title>Comparative genomic study of the Penicillium genus elucidates a diverse pangenome and 15 lateral gene transfer events.</title>
        <authorList>
            <person name="Petersen C."/>
            <person name="Sorensen T."/>
            <person name="Nielsen M.R."/>
            <person name="Sondergaard T.E."/>
            <person name="Sorensen J.L."/>
            <person name="Fitzpatrick D.A."/>
            <person name="Frisvad J.C."/>
            <person name="Nielsen K.L."/>
        </authorList>
    </citation>
    <scope>NUCLEOTIDE SEQUENCE</scope>
    <source>
        <strain evidence="11">IBT 30069</strain>
    </source>
</reference>
<keyword evidence="4" id="KW-0479">Metal-binding</keyword>
<dbReference type="SUPFAM" id="SSF53474">
    <property type="entry name" value="alpha/beta-Hydrolases"/>
    <property type="match status" value="1"/>
</dbReference>
<feature type="signal peptide" evidence="10">
    <location>
        <begin position="1"/>
        <end position="19"/>
    </location>
</feature>
<keyword evidence="8" id="KW-1015">Disulfide bond</keyword>
<evidence type="ECO:0000256" key="9">
    <source>
        <dbReference type="ARBA" id="ARBA00034075"/>
    </source>
</evidence>
<dbReference type="GO" id="GO:0045493">
    <property type="term" value="P:xylan catabolic process"/>
    <property type="evidence" value="ECO:0007669"/>
    <property type="project" value="UniProtKB-KW"/>
</dbReference>
<keyword evidence="3" id="KW-0624">Polysaccharide degradation</keyword>
<dbReference type="GO" id="GO:0072330">
    <property type="term" value="P:monocarboxylic acid biosynthetic process"/>
    <property type="evidence" value="ECO:0007669"/>
    <property type="project" value="UniProtKB-ARBA"/>
</dbReference>
<comment type="caution">
    <text evidence="11">The sequence shown here is derived from an EMBL/GenBank/DDBJ whole genome shotgun (WGS) entry which is preliminary data.</text>
</comment>
<evidence type="ECO:0000256" key="1">
    <source>
        <dbReference type="ARBA" id="ARBA00006249"/>
    </source>
</evidence>
<evidence type="ECO:0000313" key="11">
    <source>
        <dbReference type="EMBL" id="KAJ5113826.1"/>
    </source>
</evidence>
<dbReference type="GO" id="GO:0017000">
    <property type="term" value="P:antibiotic biosynthetic process"/>
    <property type="evidence" value="ECO:0007669"/>
    <property type="project" value="UniProtKB-ARBA"/>
</dbReference>
<dbReference type="Proteomes" id="UP001149165">
    <property type="component" value="Unassembled WGS sequence"/>
</dbReference>
<keyword evidence="6 10" id="KW-0378">Hydrolase</keyword>
<dbReference type="PANTHER" id="PTHR33938:SF15">
    <property type="entry name" value="FERULOYL ESTERASE B-RELATED"/>
    <property type="match status" value="1"/>
</dbReference>
<name>A0A9W9G854_9EURO</name>
<reference evidence="11" key="1">
    <citation type="submission" date="2022-11" db="EMBL/GenBank/DDBJ databases">
        <authorList>
            <person name="Petersen C."/>
        </authorList>
    </citation>
    <scope>NUCLEOTIDE SEQUENCE</scope>
    <source>
        <strain evidence="11">IBT 30069</strain>
    </source>
</reference>
<proteinExistence type="inferred from homology"/>
<dbReference type="InterPro" id="IPR029058">
    <property type="entry name" value="AB_hydrolase_fold"/>
</dbReference>
<keyword evidence="5 10" id="KW-0732">Signal</keyword>
<evidence type="ECO:0000256" key="4">
    <source>
        <dbReference type="ARBA" id="ARBA00022723"/>
    </source>
</evidence>
<sequence length="518" mass="55611">MGFIRTCILISTTLAAVYARATPRKATGCNSLASAALDEGYKITGTEDFAAGSVNASGVINKFDLCRVQGTLTYGSGDVPSKNGANTLTWEIYLPTSDYNGRFMVVGNGGYAGYIDEESMMVQLNLGYATAGCDSGHSLAANGNTTYAPFLANKAETEAWIHNSIALTTTVARALATEYYAKAPEYSYYYGCSTGGAQGFALAQYYPDMFDGIYAGSPGNWYSHLVLSFLWNGLHTAGNGYMSQDALNFITNSVVSACDAIDGVIDGLIENPLLCEYNITELECAAGQSSTDADGTVLCLTSAQIEAAEAVYTGPKNLVTGDEIYPGLSLGSENGWIYQETVLYETYTALILKEVVFGNLAYNVSSFNWGTDVSKVATTASPLIDEISTNLSFFQERGGKFIVTQGWADQFNAATWPIQHLKQIQATMGTATADSFFELFMVPGGGHCGSNPEYTHVPGTYDVMDVLAPWVEQGIRPTEMLSETPPDGTNTTRKLCPWPDTAHYVAGDVDDWTSYTCS</sequence>
<dbReference type="GO" id="GO:0030600">
    <property type="term" value="F:feruloyl esterase activity"/>
    <property type="evidence" value="ECO:0007669"/>
    <property type="project" value="UniProtKB-EC"/>
</dbReference>
<evidence type="ECO:0000256" key="5">
    <source>
        <dbReference type="ARBA" id="ARBA00022729"/>
    </source>
</evidence>
<dbReference type="Pfam" id="PF07519">
    <property type="entry name" value="Tannase"/>
    <property type="match status" value="1"/>
</dbReference>
<comment type="catalytic activity">
    <reaction evidence="9">
        <text>feruloyl-polysaccharide + H2O = ferulate + polysaccharide.</text>
        <dbReference type="EC" id="3.1.1.73"/>
    </reaction>
</comment>
<dbReference type="EC" id="3.1.1.-" evidence="10"/>
<evidence type="ECO:0000256" key="6">
    <source>
        <dbReference type="ARBA" id="ARBA00022801"/>
    </source>
</evidence>
<dbReference type="InterPro" id="IPR011118">
    <property type="entry name" value="Tannase/feruloyl_esterase"/>
</dbReference>
<feature type="chain" id="PRO_5041020856" description="Carboxylic ester hydrolase" evidence="10">
    <location>
        <begin position="20"/>
        <end position="518"/>
    </location>
</feature>
<evidence type="ECO:0000256" key="10">
    <source>
        <dbReference type="RuleBase" id="RU361238"/>
    </source>
</evidence>
<evidence type="ECO:0000313" key="12">
    <source>
        <dbReference type="Proteomes" id="UP001149165"/>
    </source>
</evidence>
<dbReference type="AlphaFoldDB" id="A0A9W9G854"/>
<comment type="similarity">
    <text evidence="1 10">Belongs to the tannase family.</text>
</comment>
<accession>A0A9W9G854</accession>
<keyword evidence="12" id="KW-1185">Reference proteome</keyword>
<dbReference type="EMBL" id="JAPQKH010000002">
    <property type="protein sequence ID" value="KAJ5113826.1"/>
    <property type="molecule type" value="Genomic_DNA"/>
</dbReference>
<evidence type="ECO:0000256" key="7">
    <source>
        <dbReference type="ARBA" id="ARBA00022837"/>
    </source>
</evidence>
<keyword evidence="2" id="KW-0719">Serine esterase</keyword>
<evidence type="ECO:0000256" key="3">
    <source>
        <dbReference type="ARBA" id="ARBA00022651"/>
    </source>
</evidence>
<dbReference type="OrthoDB" id="3039123at2759"/>
<protein>
    <recommendedName>
        <fullName evidence="10">Carboxylic ester hydrolase</fullName>
        <ecNumber evidence="10">3.1.1.-</ecNumber>
    </recommendedName>
</protein>